<evidence type="ECO:0000259" key="1">
    <source>
        <dbReference type="PROSITE" id="PS50943"/>
    </source>
</evidence>
<keyword evidence="3" id="KW-1185">Reference proteome</keyword>
<dbReference type="Proteomes" id="UP001611263">
    <property type="component" value="Unassembled WGS sequence"/>
</dbReference>
<dbReference type="PROSITE" id="PS50943">
    <property type="entry name" value="HTH_CROC1"/>
    <property type="match status" value="1"/>
</dbReference>
<dbReference type="CDD" id="cd00093">
    <property type="entry name" value="HTH_XRE"/>
    <property type="match status" value="1"/>
</dbReference>
<evidence type="ECO:0000313" key="3">
    <source>
        <dbReference type="Proteomes" id="UP001611263"/>
    </source>
</evidence>
<dbReference type="InterPro" id="IPR001387">
    <property type="entry name" value="Cro/C1-type_HTH"/>
</dbReference>
<sequence>MATMGSADGLRVRSASALGRVVRAARKSRGMTQAELAELAQTNRYSLAQLEEGDTTKAIERLFDVLSALELELTVRPRHERTE</sequence>
<dbReference type="SUPFAM" id="SSF47413">
    <property type="entry name" value="lambda repressor-like DNA-binding domains"/>
    <property type="match status" value="1"/>
</dbReference>
<name>A0ABW7TRS6_9NOCA</name>
<evidence type="ECO:0000313" key="2">
    <source>
        <dbReference type="EMBL" id="MFI1462907.1"/>
    </source>
</evidence>
<organism evidence="2 3">
    <name type="scientific">Nocardia carnea</name>
    <dbReference type="NCBI Taxonomy" id="37328"/>
    <lineage>
        <taxon>Bacteria</taxon>
        <taxon>Bacillati</taxon>
        <taxon>Actinomycetota</taxon>
        <taxon>Actinomycetes</taxon>
        <taxon>Mycobacteriales</taxon>
        <taxon>Nocardiaceae</taxon>
        <taxon>Nocardia</taxon>
    </lineage>
</organism>
<accession>A0ABW7TRS6</accession>
<proteinExistence type="predicted"/>
<reference evidence="2 3" key="1">
    <citation type="submission" date="2024-10" db="EMBL/GenBank/DDBJ databases">
        <title>The Natural Products Discovery Center: Release of the First 8490 Sequenced Strains for Exploring Actinobacteria Biosynthetic Diversity.</title>
        <authorList>
            <person name="Kalkreuter E."/>
            <person name="Kautsar S.A."/>
            <person name="Yang D."/>
            <person name="Bader C.D."/>
            <person name="Teijaro C.N."/>
            <person name="Fluegel L."/>
            <person name="Davis C.M."/>
            <person name="Simpson J.R."/>
            <person name="Lauterbach L."/>
            <person name="Steele A.D."/>
            <person name="Gui C."/>
            <person name="Meng S."/>
            <person name="Li G."/>
            <person name="Viehrig K."/>
            <person name="Ye F."/>
            <person name="Su P."/>
            <person name="Kiefer A.F."/>
            <person name="Nichols A."/>
            <person name="Cepeda A.J."/>
            <person name="Yan W."/>
            <person name="Fan B."/>
            <person name="Jiang Y."/>
            <person name="Adhikari A."/>
            <person name="Zheng C.-J."/>
            <person name="Schuster L."/>
            <person name="Cowan T.M."/>
            <person name="Smanski M.J."/>
            <person name="Chevrette M.G."/>
            <person name="De Carvalho L.P.S."/>
            <person name="Shen B."/>
        </authorList>
    </citation>
    <scope>NUCLEOTIDE SEQUENCE [LARGE SCALE GENOMIC DNA]</scope>
    <source>
        <strain evidence="2 3">NPDC020568</strain>
    </source>
</reference>
<comment type="caution">
    <text evidence="2">The sequence shown here is derived from an EMBL/GenBank/DDBJ whole genome shotgun (WGS) entry which is preliminary data.</text>
</comment>
<dbReference type="Pfam" id="PF01381">
    <property type="entry name" value="HTH_3"/>
    <property type="match status" value="1"/>
</dbReference>
<gene>
    <name evidence="2" type="ORF">ACH4WX_19515</name>
</gene>
<dbReference type="GeneID" id="93509446"/>
<dbReference type="Gene3D" id="1.10.260.40">
    <property type="entry name" value="lambda repressor-like DNA-binding domains"/>
    <property type="match status" value="1"/>
</dbReference>
<dbReference type="EMBL" id="JBIRUQ010000004">
    <property type="protein sequence ID" value="MFI1462907.1"/>
    <property type="molecule type" value="Genomic_DNA"/>
</dbReference>
<feature type="domain" description="HTH cro/C1-type" evidence="1">
    <location>
        <begin position="22"/>
        <end position="76"/>
    </location>
</feature>
<protein>
    <submittedName>
        <fullName evidence="2">Helix-turn-helix domain-containing protein</fullName>
    </submittedName>
</protein>
<dbReference type="SMART" id="SM00530">
    <property type="entry name" value="HTH_XRE"/>
    <property type="match status" value="1"/>
</dbReference>
<dbReference type="RefSeq" id="WP_081595267.1">
    <property type="nucleotide sequence ID" value="NZ_JBIRUQ010000004.1"/>
</dbReference>
<dbReference type="InterPro" id="IPR010982">
    <property type="entry name" value="Lambda_DNA-bd_dom_sf"/>
</dbReference>